<evidence type="ECO:0000256" key="1">
    <source>
        <dbReference type="SAM" id="Phobius"/>
    </source>
</evidence>
<organism evidence="2 3">
    <name type="scientific">Pocillopora damicornis</name>
    <name type="common">Cauliflower coral</name>
    <name type="synonym">Millepora damicornis</name>
    <dbReference type="NCBI Taxonomy" id="46731"/>
    <lineage>
        <taxon>Eukaryota</taxon>
        <taxon>Metazoa</taxon>
        <taxon>Cnidaria</taxon>
        <taxon>Anthozoa</taxon>
        <taxon>Hexacorallia</taxon>
        <taxon>Scleractinia</taxon>
        <taxon>Astrocoeniina</taxon>
        <taxon>Pocilloporidae</taxon>
        <taxon>Pocillopora</taxon>
    </lineage>
</organism>
<evidence type="ECO:0000313" key="2">
    <source>
        <dbReference type="EMBL" id="RMX59868.1"/>
    </source>
</evidence>
<feature type="transmembrane region" description="Helical" evidence="1">
    <location>
        <begin position="139"/>
        <end position="159"/>
    </location>
</feature>
<comment type="caution">
    <text evidence="2">The sequence shown here is derived from an EMBL/GenBank/DDBJ whole genome shotgun (WGS) entry which is preliminary data.</text>
</comment>
<keyword evidence="1" id="KW-0472">Membrane</keyword>
<keyword evidence="1" id="KW-0812">Transmembrane</keyword>
<evidence type="ECO:0000313" key="3">
    <source>
        <dbReference type="Proteomes" id="UP000275408"/>
    </source>
</evidence>
<proteinExistence type="predicted"/>
<sequence length="164" mass="18649">MADEELKKKRKIRGGHKGYVTTTLEKEKALLDEFEPPLANQLKAYRIALTEKLNVLGALGDEILALMTEKHIEDEIKETGNFRESIHQMIVEIDKFLNAVDLEKAGNTDKSIPLSNSNSFTERLGIRKAKLPKINLKKFYEAAVLAQITAYICVSPFIYQWNLI</sequence>
<keyword evidence="1" id="KW-1133">Transmembrane helix</keyword>
<dbReference type="AlphaFoldDB" id="A0A3M6V2R7"/>
<accession>A0A3M6V2R7</accession>
<dbReference type="EMBL" id="RCHS01000258">
    <property type="protein sequence ID" value="RMX59868.1"/>
    <property type="molecule type" value="Genomic_DNA"/>
</dbReference>
<protein>
    <submittedName>
        <fullName evidence="2">Uncharacterized protein</fullName>
    </submittedName>
</protein>
<dbReference type="Proteomes" id="UP000275408">
    <property type="component" value="Unassembled WGS sequence"/>
</dbReference>
<name>A0A3M6V2R7_POCDA</name>
<gene>
    <name evidence="2" type="ORF">pdam_00023487</name>
</gene>
<keyword evidence="3" id="KW-1185">Reference proteome</keyword>
<reference evidence="2 3" key="1">
    <citation type="journal article" date="2018" name="Sci. Rep.">
        <title>Comparative analysis of the Pocillopora damicornis genome highlights role of immune system in coral evolution.</title>
        <authorList>
            <person name="Cunning R."/>
            <person name="Bay R.A."/>
            <person name="Gillette P."/>
            <person name="Baker A.C."/>
            <person name="Traylor-Knowles N."/>
        </authorList>
    </citation>
    <scope>NUCLEOTIDE SEQUENCE [LARGE SCALE GENOMIC DNA]</scope>
    <source>
        <strain evidence="2">RSMAS</strain>
        <tissue evidence="2">Whole animal</tissue>
    </source>
</reference>